<comment type="pathway">
    <text evidence="1 8">Cofactor biosynthesis; tetrahydrofolate biosynthesis; 5,6,7,8-tetrahydrofolate from 7,8-dihydrofolate: step 1/1.</text>
</comment>
<comment type="similarity">
    <text evidence="2 8">Belongs to the dihydrofolate reductase family.</text>
</comment>
<reference evidence="10 11" key="1">
    <citation type="submission" date="2023-11" db="EMBL/GenBank/DDBJ databases">
        <title>A Novel Polar Bacteriovorax (B. antarcticus) Isolated from the Biocrust in Antarctica.</title>
        <authorList>
            <person name="Mun W."/>
            <person name="Choi S.Y."/>
            <person name="Mitchell R.J."/>
        </authorList>
    </citation>
    <scope>NUCLEOTIDE SEQUENCE [LARGE SCALE GENOMIC DNA]</scope>
    <source>
        <strain evidence="10 11">PP10</strain>
    </source>
</reference>
<sequence length="162" mass="18561">MHVSMVVAYGPKGEIGLDNKLLWHIPEDLKNFKKITTGKMIVMGRKTFESIGKPLPDRANVVITRDVNFKHDGVIVIHDPMMAFDLALEAEEDLGEDDFEMMVIGGGEIFNAFLPYTHKIYLSEVDYTGPADAFFPPVNYKEWEIEKTEKFEKFTFKVLTRI</sequence>
<name>A0ABU5VYS7_9BACT</name>
<dbReference type="GO" id="GO:0004146">
    <property type="term" value="F:dihydrofolate reductase activity"/>
    <property type="evidence" value="ECO:0007669"/>
    <property type="project" value="UniProtKB-EC"/>
</dbReference>
<dbReference type="PIRSF" id="PIRSF000194">
    <property type="entry name" value="DHFR"/>
    <property type="match status" value="1"/>
</dbReference>
<dbReference type="EC" id="1.5.1.3" evidence="3 8"/>
<comment type="function">
    <text evidence="7 8">Key enzyme in folate metabolism. Catalyzes an essential reaction for de novo glycine and purine synthesis, and for DNA precursor synthesis.</text>
</comment>
<evidence type="ECO:0000256" key="3">
    <source>
        <dbReference type="ARBA" id="ARBA00012856"/>
    </source>
</evidence>
<dbReference type="RefSeq" id="WP_323578545.1">
    <property type="nucleotide sequence ID" value="NZ_JAYGJQ010000003.1"/>
</dbReference>
<evidence type="ECO:0000259" key="9">
    <source>
        <dbReference type="PROSITE" id="PS51330"/>
    </source>
</evidence>
<keyword evidence="6 8" id="KW-0560">Oxidoreductase</keyword>
<gene>
    <name evidence="10" type="ORF">SHI21_18470</name>
</gene>
<dbReference type="Pfam" id="PF00186">
    <property type="entry name" value="DHFR_1"/>
    <property type="match status" value="1"/>
</dbReference>
<proteinExistence type="inferred from homology"/>
<evidence type="ECO:0000256" key="4">
    <source>
        <dbReference type="ARBA" id="ARBA00022563"/>
    </source>
</evidence>
<keyword evidence="11" id="KW-1185">Reference proteome</keyword>
<keyword evidence="5 8" id="KW-0521">NADP</keyword>
<dbReference type="InterPro" id="IPR001796">
    <property type="entry name" value="DHFR_dom"/>
</dbReference>
<evidence type="ECO:0000313" key="11">
    <source>
        <dbReference type="Proteomes" id="UP001302274"/>
    </source>
</evidence>
<dbReference type="PANTHER" id="PTHR48069:SF3">
    <property type="entry name" value="DIHYDROFOLATE REDUCTASE"/>
    <property type="match status" value="1"/>
</dbReference>
<dbReference type="CDD" id="cd00209">
    <property type="entry name" value="DHFR"/>
    <property type="match status" value="1"/>
</dbReference>
<protein>
    <recommendedName>
        <fullName evidence="3 8">Dihydrofolate reductase</fullName>
        <ecNumber evidence="3 8">1.5.1.3</ecNumber>
    </recommendedName>
</protein>
<evidence type="ECO:0000256" key="8">
    <source>
        <dbReference type="PIRNR" id="PIRNR000194"/>
    </source>
</evidence>
<keyword evidence="4 8" id="KW-0554">One-carbon metabolism</keyword>
<evidence type="ECO:0000256" key="7">
    <source>
        <dbReference type="ARBA" id="ARBA00025067"/>
    </source>
</evidence>
<dbReference type="SUPFAM" id="SSF53597">
    <property type="entry name" value="Dihydrofolate reductase-like"/>
    <property type="match status" value="1"/>
</dbReference>
<organism evidence="10 11">
    <name type="scientific">Bacteriovorax antarcticus</name>
    <dbReference type="NCBI Taxonomy" id="3088717"/>
    <lineage>
        <taxon>Bacteria</taxon>
        <taxon>Pseudomonadati</taxon>
        <taxon>Bdellovibrionota</taxon>
        <taxon>Bacteriovoracia</taxon>
        <taxon>Bacteriovoracales</taxon>
        <taxon>Bacteriovoracaceae</taxon>
        <taxon>Bacteriovorax</taxon>
    </lineage>
</organism>
<evidence type="ECO:0000256" key="6">
    <source>
        <dbReference type="ARBA" id="ARBA00023002"/>
    </source>
</evidence>
<evidence type="ECO:0000313" key="10">
    <source>
        <dbReference type="EMBL" id="MEA9358226.1"/>
    </source>
</evidence>
<comment type="catalytic activity">
    <reaction evidence="8">
        <text>(6S)-5,6,7,8-tetrahydrofolate + NADP(+) = 7,8-dihydrofolate + NADPH + H(+)</text>
        <dbReference type="Rhea" id="RHEA:15009"/>
        <dbReference type="ChEBI" id="CHEBI:15378"/>
        <dbReference type="ChEBI" id="CHEBI:57451"/>
        <dbReference type="ChEBI" id="CHEBI:57453"/>
        <dbReference type="ChEBI" id="CHEBI:57783"/>
        <dbReference type="ChEBI" id="CHEBI:58349"/>
        <dbReference type="EC" id="1.5.1.3"/>
    </reaction>
</comment>
<evidence type="ECO:0000256" key="2">
    <source>
        <dbReference type="ARBA" id="ARBA00009539"/>
    </source>
</evidence>
<dbReference type="PROSITE" id="PS51330">
    <property type="entry name" value="DHFR_2"/>
    <property type="match status" value="1"/>
</dbReference>
<evidence type="ECO:0000256" key="1">
    <source>
        <dbReference type="ARBA" id="ARBA00004903"/>
    </source>
</evidence>
<dbReference type="PANTHER" id="PTHR48069">
    <property type="entry name" value="DIHYDROFOLATE REDUCTASE"/>
    <property type="match status" value="1"/>
</dbReference>
<dbReference type="Proteomes" id="UP001302274">
    <property type="component" value="Unassembled WGS sequence"/>
</dbReference>
<accession>A0ABU5VYS7</accession>
<feature type="domain" description="DHFR" evidence="9">
    <location>
        <begin position="2"/>
        <end position="162"/>
    </location>
</feature>
<dbReference type="InterPro" id="IPR012259">
    <property type="entry name" value="DHFR"/>
</dbReference>
<dbReference type="EMBL" id="JAYGJQ010000003">
    <property type="protein sequence ID" value="MEA9358226.1"/>
    <property type="molecule type" value="Genomic_DNA"/>
</dbReference>
<evidence type="ECO:0000256" key="5">
    <source>
        <dbReference type="ARBA" id="ARBA00022857"/>
    </source>
</evidence>
<dbReference type="InterPro" id="IPR024072">
    <property type="entry name" value="DHFR-like_dom_sf"/>
</dbReference>
<comment type="caution">
    <text evidence="10">The sequence shown here is derived from an EMBL/GenBank/DDBJ whole genome shotgun (WGS) entry which is preliminary data.</text>
</comment>
<dbReference type="PRINTS" id="PR00070">
    <property type="entry name" value="DHFR"/>
</dbReference>
<dbReference type="Gene3D" id="3.40.430.10">
    <property type="entry name" value="Dihydrofolate Reductase, subunit A"/>
    <property type="match status" value="1"/>
</dbReference>